<dbReference type="GO" id="GO:0016787">
    <property type="term" value="F:hydrolase activity"/>
    <property type="evidence" value="ECO:0007669"/>
    <property type="project" value="UniProtKB-KW"/>
</dbReference>
<evidence type="ECO:0000256" key="1">
    <source>
        <dbReference type="SAM" id="MobiDB-lite"/>
    </source>
</evidence>
<dbReference type="AlphaFoldDB" id="A0A2R8C7A1"/>
<organism evidence="2 3">
    <name type="scientific">Falsiruegeria mediterranea M17</name>
    <dbReference type="NCBI Taxonomy" id="1200281"/>
    <lineage>
        <taxon>Bacteria</taxon>
        <taxon>Pseudomonadati</taxon>
        <taxon>Pseudomonadota</taxon>
        <taxon>Alphaproteobacteria</taxon>
        <taxon>Rhodobacterales</taxon>
        <taxon>Roseobacteraceae</taxon>
        <taxon>Falsiruegeria</taxon>
    </lineage>
</organism>
<name>A0A2R8C7A1_9RHOB</name>
<dbReference type="SUPFAM" id="SSF51120">
    <property type="entry name" value="beta-Roll"/>
    <property type="match status" value="1"/>
</dbReference>
<dbReference type="PRINTS" id="PR00313">
    <property type="entry name" value="CABNDNGRPT"/>
</dbReference>
<dbReference type="Proteomes" id="UP000244898">
    <property type="component" value="Unassembled WGS sequence"/>
</dbReference>
<dbReference type="OrthoDB" id="9342475at2"/>
<dbReference type="InterPro" id="IPR011049">
    <property type="entry name" value="Serralysin-like_metalloprot_C"/>
</dbReference>
<dbReference type="EMBL" id="ONZG01000004">
    <property type="protein sequence ID" value="SPJ28317.1"/>
    <property type="molecule type" value="Genomic_DNA"/>
</dbReference>
<evidence type="ECO:0000313" key="2">
    <source>
        <dbReference type="EMBL" id="SPJ28317.1"/>
    </source>
</evidence>
<dbReference type="RefSeq" id="WP_108786654.1">
    <property type="nucleotide sequence ID" value="NZ_ONZG01000004.1"/>
</dbReference>
<protein>
    <submittedName>
        <fullName evidence="2">Multifunctional-autoprocessing repeats-in-toxin</fullName>
        <ecNumber evidence="2">3.4.22.-</ecNumber>
    </submittedName>
</protein>
<reference evidence="3" key="1">
    <citation type="submission" date="2018-03" db="EMBL/GenBank/DDBJ databases">
        <authorList>
            <person name="Rodrigo-Torres L."/>
            <person name="Arahal R. D."/>
            <person name="Lucena T."/>
        </authorList>
    </citation>
    <scope>NUCLEOTIDE SEQUENCE [LARGE SCALE GENOMIC DNA]</scope>
    <source>
        <strain evidence="3">CECT 7615</strain>
    </source>
</reference>
<gene>
    <name evidence="2" type="primary">rtxA</name>
    <name evidence="2" type="ORF">TRM7615_01816</name>
</gene>
<accession>A0A2R8C7A1</accession>
<dbReference type="EC" id="3.4.22.-" evidence="2"/>
<feature type="compositionally biased region" description="Acidic residues" evidence="1">
    <location>
        <begin position="29"/>
        <end position="45"/>
    </location>
</feature>
<feature type="region of interest" description="Disordered" evidence="1">
    <location>
        <begin position="1"/>
        <end position="45"/>
    </location>
</feature>
<evidence type="ECO:0000313" key="3">
    <source>
        <dbReference type="Proteomes" id="UP000244898"/>
    </source>
</evidence>
<proteinExistence type="predicted"/>
<dbReference type="Gene3D" id="2.150.10.10">
    <property type="entry name" value="Serralysin-like metalloprotease, C-terminal"/>
    <property type="match status" value="1"/>
</dbReference>
<keyword evidence="2" id="KW-0378">Hydrolase</keyword>
<keyword evidence="3" id="KW-1185">Reference proteome</keyword>
<sequence>MDRFGFKTSIYPDEQSGRNAYDAPPPSDDPADTSDAEPADTADEDYERNILQTVTITDFDPQTEQLAIEEEEHITLSEIEIEPAEDGSHTDVIAHYLFNSPAGWARSDEPLSFLIRLEGVPTLSDDQIVINGYPEGTPLTLEVGTDENDVLVADAGEAVVTGAGDDQVTSDSDNAIVRLGDGNDSFVAIGENINVDGGAGNDVLTLPGDTSYAYGGNGDDTIVARAGDVSADGGYGDDSFVAERGSGTNSFAGGPGFDSYVIGPGDTIADFGDGQYTLNVYPEDLAQGPALLDGPYFPNSEVVLNLPPEVTGDLSITATQVDAPRSPYQLITISTQSGQDLLEVRTAPQLEASIDLFTINRDVVFQSVSGFT</sequence>